<sequence>MAFTEFYNVFGNLELMVMSLVETIVHAMTFSIVWLIHSNNLLKIVIDEMKKDIAEHKFENSEEEIIYYNYNRISKIFTYGSNVGMLVTTLLLYFRPLMYLAITNQELRNSTESFTLPYRIHTFFDITNLRTYTLMYLYLFPMIYIAICHMAAICLVIVLVFHICGELAILSYRIRHVEENSQIMLVHRFRNIVRMHLKIIR</sequence>
<evidence type="ECO:0000313" key="2">
    <source>
        <dbReference type="EMBL" id="KYQ47024.1"/>
    </source>
</evidence>
<keyword evidence="1" id="KW-0472">Membrane</keyword>
<dbReference type="Proteomes" id="UP000075809">
    <property type="component" value="Unassembled WGS sequence"/>
</dbReference>
<keyword evidence="1" id="KW-0812">Transmembrane</keyword>
<dbReference type="STRING" id="64791.A0A151WGS3"/>
<protein>
    <submittedName>
        <fullName evidence="2">Uncharacterized protein</fullName>
    </submittedName>
</protein>
<feature type="transmembrane region" description="Helical" evidence="1">
    <location>
        <begin position="15"/>
        <end position="36"/>
    </location>
</feature>
<keyword evidence="3" id="KW-1185">Reference proteome</keyword>
<evidence type="ECO:0000256" key="1">
    <source>
        <dbReference type="SAM" id="Phobius"/>
    </source>
</evidence>
<feature type="transmembrane region" description="Helical" evidence="1">
    <location>
        <begin position="138"/>
        <end position="165"/>
    </location>
</feature>
<feature type="transmembrane region" description="Helical" evidence="1">
    <location>
        <begin position="76"/>
        <end position="94"/>
    </location>
</feature>
<keyword evidence="1" id="KW-1133">Transmembrane helix</keyword>
<evidence type="ECO:0000313" key="3">
    <source>
        <dbReference type="Proteomes" id="UP000075809"/>
    </source>
</evidence>
<reference evidence="2 3" key="1">
    <citation type="submission" date="2015-09" db="EMBL/GenBank/DDBJ databases">
        <title>Trachymyrmex zeteki WGS genome.</title>
        <authorList>
            <person name="Nygaard S."/>
            <person name="Hu H."/>
            <person name="Boomsma J."/>
            <person name="Zhang G."/>
        </authorList>
    </citation>
    <scope>NUCLEOTIDE SEQUENCE [LARGE SCALE GENOMIC DNA]</scope>
    <source>
        <strain evidence="2">Tzet28-1</strain>
        <tissue evidence="2">Whole body</tissue>
    </source>
</reference>
<proteinExistence type="predicted"/>
<accession>A0A151WGS3</accession>
<dbReference type="AlphaFoldDB" id="A0A151WGS3"/>
<gene>
    <name evidence="2" type="ORF">ALC60_13974</name>
</gene>
<organism evidence="2 3">
    <name type="scientific">Mycetomoellerius zeteki</name>
    <dbReference type="NCBI Taxonomy" id="64791"/>
    <lineage>
        <taxon>Eukaryota</taxon>
        <taxon>Metazoa</taxon>
        <taxon>Ecdysozoa</taxon>
        <taxon>Arthropoda</taxon>
        <taxon>Hexapoda</taxon>
        <taxon>Insecta</taxon>
        <taxon>Pterygota</taxon>
        <taxon>Neoptera</taxon>
        <taxon>Endopterygota</taxon>
        <taxon>Hymenoptera</taxon>
        <taxon>Apocrita</taxon>
        <taxon>Aculeata</taxon>
        <taxon>Formicoidea</taxon>
        <taxon>Formicidae</taxon>
        <taxon>Myrmicinae</taxon>
        <taxon>Mycetomoellerius</taxon>
    </lineage>
</organism>
<dbReference type="EMBL" id="KQ983152">
    <property type="protein sequence ID" value="KYQ47024.1"/>
    <property type="molecule type" value="Genomic_DNA"/>
</dbReference>
<name>A0A151WGS3_9HYME</name>